<dbReference type="Proteomes" id="UP000009230">
    <property type="component" value="Chromosome"/>
</dbReference>
<dbReference type="SUPFAM" id="SSF161084">
    <property type="entry name" value="MAPEG domain-like"/>
    <property type="match status" value="1"/>
</dbReference>
<dbReference type="eggNOG" id="COG5331">
    <property type="taxonomic scope" value="Bacteria"/>
</dbReference>
<comment type="subcellular location">
    <subcellularLocation>
        <location evidence="1">Membrane</location>
    </subcellularLocation>
</comment>
<evidence type="ECO:0008006" key="8">
    <source>
        <dbReference type="Google" id="ProtNLM"/>
    </source>
</evidence>
<evidence type="ECO:0000256" key="5">
    <source>
        <dbReference type="SAM" id="Phobius"/>
    </source>
</evidence>
<dbReference type="Gene3D" id="1.20.120.550">
    <property type="entry name" value="Membrane associated eicosanoid/glutathione metabolism-like domain"/>
    <property type="match status" value="1"/>
</dbReference>
<evidence type="ECO:0000256" key="2">
    <source>
        <dbReference type="ARBA" id="ARBA00022692"/>
    </source>
</evidence>
<keyword evidence="3 5" id="KW-1133">Transmembrane helix</keyword>
<dbReference type="InterPro" id="IPR001129">
    <property type="entry name" value="Membr-assoc_MAPEG"/>
</dbReference>
<accession>F6CUD1</accession>
<evidence type="ECO:0000313" key="6">
    <source>
        <dbReference type="EMBL" id="AEF55250.1"/>
    </source>
</evidence>
<dbReference type="KEGG" id="mpc:Mar181_2212"/>
<protein>
    <recommendedName>
        <fullName evidence="8">MAPEG family protein</fullName>
    </recommendedName>
</protein>
<proteinExistence type="predicted"/>
<evidence type="ECO:0000313" key="7">
    <source>
        <dbReference type="Proteomes" id="UP000009230"/>
    </source>
</evidence>
<reference evidence="6 7" key="1">
    <citation type="journal article" date="2012" name="Stand. Genomic Sci.">
        <title>Complete genome sequence of Marinomonas posidonica type strain (IVIA-Po-181(T)).</title>
        <authorList>
            <person name="Lucas-Elio P."/>
            <person name="Goodwin L."/>
            <person name="Woyke T."/>
            <person name="Pitluck S."/>
            <person name="Nolan M."/>
            <person name="Kyrpides N.C."/>
            <person name="Detter J.C."/>
            <person name="Copeland A."/>
            <person name="Lu M."/>
            <person name="Bruce D."/>
            <person name="Detter C."/>
            <person name="Tapia R."/>
            <person name="Han S."/>
            <person name="Land M.L."/>
            <person name="Ivanova N."/>
            <person name="Mikhailova N."/>
            <person name="Johnston A.W."/>
            <person name="Sanchez-Amat A."/>
        </authorList>
    </citation>
    <scope>NUCLEOTIDE SEQUENCE [LARGE SCALE GENOMIC DNA]</scope>
    <source>
        <strain evidence="7">CECT 7376 / NCIMB 14433 / IVIA-Po-181</strain>
    </source>
</reference>
<dbReference type="GO" id="GO:0016020">
    <property type="term" value="C:membrane"/>
    <property type="evidence" value="ECO:0007669"/>
    <property type="project" value="UniProtKB-SubCell"/>
</dbReference>
<feature type="transmembrane region" description="Helical" evidence="5">
    <location>
        <begin position="64"/>
        <end position="91"/>
    </location>
</feature>
<dbReference type="Pfam" id="PF01124">
    <property type="entry name" value="MAPEG"/>
    <property type="match status" value="1"/>
</dbReference>
<gene>
    <name evidence="6" type="ordered locus">Mar181_2212</name>
</gene>
<dbReference type="RefSeq" id="WP_013796725.1">
    <property type="nucleotide sequence ID" value="NC_015559.1"/>
</dbReference>
<keyword evidence="2 5" id="KW-0812">Transmembrane</keyword>
<dbReference type="OrthoDB" id="328594at2"/>
<dbReference type="STRING" id="491952.Mar181_2212"/>
<keyword evidence="7" id="KW-1185">Reference proteome</keyword>
<evidence type="ECO:0000256" key="4">
    <source>
        <dbReference type="ARBA" id="ARBA00023136"/>
    </source>
</evidence>
<dbReference type="InterPro" id="IPR023352">
    <property type="entry name" value="MAPEG-like_dom_sf"/>
</dbReference>
<evidence type="ECO:0000256" key="1">
    <source>
        <dbReference type="ARBA" id="ARBA00004370"/>
    </source>
</evidence>
<sequence>MIYVMFALVLLTFLVGIVAVTARVRSVLTGQVKIKYYRAMSGQTAPDYVMNTTRCFNNLFEVPVLFYVVGVLFVSLQLNSAIALLLAWLFVLLRALQALVHLTYNNVFHRMLLFWAGMIDVLLIWTLLLTELVSSA</sequence>
<dbReference type="AlphaFoldDB" id="F6CUD1"/>
<keyword evidence="4 5" id="KW-0472">Membrane</keyword>
<dbReference type="HOGENOM" id="CLU_129387_1_0_6"/>
<feature type="transmembrane region" description="Helical" evidence="5">
    <location>
        <begin position="112"/>
        <end position="130"/>
    </location>
</feature>
<name>F6CUD1_MARPP</name>
<evidence type="ECO:0000256" key="3">
    <source>
        <dbReference type="ARBA" id="ARBA00022989"/>
    </source>
</evidence>
<dbReference type="EMBL" id="CP002771">
    <property type="protein sequence ID" value="AEF55250.1"/>
    <property type="molecule type" value="Genomic_DNA"/>
</dbReference>
<organism evidence="6 7">
    <name type="scientific">Marinomonas posidonica (strain CECT 7376 / NCIMB 14433 / IVIA-Po-181)</name>
    <dbReference type="NCBI Taxonomy" id="491952"/>
    <lineage>
        <taxon>Bacteria</taxon>
        <taxon>Pseudomonadati</taxon>
        <taxon>Pseudomonadota</taxon>
        <taxon>Gammaproteobacteria</taxon>
        <taxon>Oceanospirillales</taxon>
        <taxon>Oceanospirillaceae</taxon>
        <taxon>Marinomonas</taxon>
    </lineage>
</organism>